<evidence type="ECO:0000313" key="3">
    <source>
        <dbReference type="EMBL" id="RAI37277.1"/>
    </source>
</evidence>
<evidence type="ECO:0000313" key="4">
    <source>
        <dbReference type="Proteomes" id="UP000248863"/>
    </source>
</evidence>
<dbReference type="Pfam" id="PF12071">
    <property type="entry name" value="DUF3551"/>
    <property type="match status" value="1"/>
</dbReference>
<accession>A0A327KFY0</accession>
<name>A0A327KFY0_9BRAD</name>
<feature type="compositionally biased region" description="Basic residues" evidence="1">
    <location>
        <begin position="85"/>
        <end position="94"/>
    </location>
</feature>
<feature type="signal peptide" evidence="2">
    <location>
        <begin position="1"/>
        <end position="23"/>
    </location>
</feature>
<evidence type="ECO:0000256" key="2">
    <source>
        <dbReference type="SAM" id="SignalP"/>
    </source>
</evidence>
<keyword evidence="4" id="KW-1185">Reference proteome</keyword>
<feature type="chain" id="PRO_5016248831" description="DUF3551 domain-containing protein" evidence="2">
    <location>
        <begin position="24"/>
        <end position="94"/>
    </location>
</feature>
<protein>
    <recommendedName>
        <fullName evidence="5">DUF3551 domain-containing protein</fullName>
    </recommendedName>
</protein>
<sequence length="94" mass="10310">MRALLLGTVVAVTVVAGAGRAEADPFGIWSPPSWATWYPWCAKLNIGFEQVSCAYTTFEQCMATVRGVGGFCDRNLYPPPPGPPPRKKRPRKRS</sequence>
<feature type="region of interest" description="Disordered" evidence="1">
    <location>
        <begin position="75"/>
        <end position="94"/>
    </location>
</feature>
<dbReference type="AlphaFoldDB" id="A0A327KFY0"/>
<organism evidence="3 4">
    <name type="scientific">Rhodoplanes elegans</name>
    <dbReference type="NCBI Taxonomy" id="29408"/>
    <lineage>
        <taxon>Bacteria</taxon>
        <taxon>Pseudomonadati</taxon>
        <taxon>Pseudomonadota</taxon>
        <taxon>Alphaproteobacteria</taxon>
        <taxon>Hyphomicrobiales</taxon>
        <taxon>Nitrobacteraceae</taxon>
        <taxon>Rhodoplanes</taxon>
    </lineage>
</organism>
<dbReference type="EMBL" id="NPEU01000189">
    <property type="protein sequence ID" value="RAI37277.1"/>
    <property type="molecule type" value="Genomic_DNA"/>
</dbReference>
<evidence type="ECO:0000256" key="1">
    <source>
        <dbReference type="SAM" id="MobiDB-lite"/>
    </source>
</evidence>
<dbReference type="RefSeq" id="WP_111358212.1">
    <property type="nucleotide sequence ID" value="NZ_NHSK01000214.1"/>
</dbReference>
<comment type="caution">
    <text evidence="3">The sequence shown here is derived from an EMBL/GenBank/DDBJ whole genome shotgun (WGS) entry which is preliminary data.</text>
</comment>
<dbReference type="InterPro" id="IPR021937">
    <property type="entry name" value="DUF3551"/>
</dbReference>
<proteinExistence type="predicted"/>
<dbReference type="Proteomes" id="UP000248863">
    <property type="component" value="Unassembled WGS sequence"/>
</dbReference>
<reference evidence="3 4" key="1">
    <citation type="submission" date="2017-07" db="EMBL/GenBank/DDBJ databases">
        <title>Draft Genome Sequences of Select Purple Nonsulfur Bacteria.</title>
        <authorList>
            <person name="Lasarre B."/>
            <person name="Mckinlay J.B."/>
        </authorList>
    </citation>
    <scope>NUCLEOTIDE SEQUENCE [LARGE SCALE GENOMIC DNA]</scope>
    <source>
        <strain evidence="3 4">DSM 11907</strain>
    </source>
</reference>
<keyword evidence="2" id="KW-0732">Signal</keyword>
<evidence type="ECO:0008006" key="5">
    <source>
        <dbReference type="Google" id="ProtNLM"/>
    </source>
</evidence>
<dbReference type="OrthoDB" id="7961355at2"/>
<gene>
    <name evidence="3" type="ORF">CH338_16370</name>
</gene>